<dbReference type="GO" id="GO:0120147">
    <property type="term" value="F:formylglycine-generating oxidase activity"/>
    <property type="evidence" value="ECO:0007669"/>
    <property type="project" value="TreeGrafter"/>
</dbReference>
<dbReference type="AlphaFoldDB" id="B3EAX5"/>
<evidence type="ECO:0000256" key="1">
    <source>
        <dbReference type="SAM" id="SignalP"/>
    </source>
</evidence>
<keyword evidence="1" id="KW-0732">Signal</keyword>
<name>B3EAX5_TRIL1</name>
<dbReference type="Proteomes" id="UP000002420">
    <property type="component" value="Chromosome"/>
</dbReference>
<keyword evidence="4" id="KW-1185">Reference proteome</keyword>
<evidence type="ECO:0000313" key="3">
    <source>
        <dbReference type="EMBL" id="ACD93959.1"/>
    </source>
</evidence>
<reference evidence="3 4" key="1">
    <citation type="submission" date="2008-05" db="EMBL/GenBank/DDBJ databases">
        <title>Complete sequence of chromosome of Geobacter lovleyi SZ.</title>
        <authorList>
            <consortium name="US DOE Joint Genome Institute"/>
            <person name="Lucas S."/>
            <person name="Copeland A."/>
            <person name="Lapidus A."/>
            <person name="Glavina del Rio T."/>
            <person name="Dalin E."/>
            <person name="Tice H."/>
            <person name="Bruce D."/>
            <person name="Goodwin L."/>
            <person name="Pitluck S."/>
            <person name="Chertkov O."/>
            <person name="Meincke L."/>
            <person name="Brettin T."/>
            <person name="Detter J.C."/>
            <person name="Han C."/>
            <person name="Tapia R."/>
            <person name="Kuske C.R."/>
            <person name="Schmutz J."/>
            <person name="Larimer F."/>
            <person name="Land M."/>
            <person name="Hauser L."/>
            <person name="Kyrpides N."/>
            <person name="Mikhailova N."/>
            <person name="Sung Y."/>
            <person name="Fletcher K.E."/>
            <person name="Ritalahti K.M."/>
            <person name="Loeffler F.E."/>
            <person name="Richardson P."/>
        </authorList>
    </citation>
    <scope>NUCLEOTIDE SEQUENCE [LARGE SCALE GENOMIC DNA]</scope>
    <source>
        <strain evidence="4">ATCC BAA-1151 / DSM 17278 / SZ</strain>
    </source>
</reference>
<dbReference type="Pfam" id="PF03781">
    <property type="entry name" value="FGE-sulfatase"/>
    <property type="match status" value="1"/>
</dbReference>
<dbReference type="InterPro" id="IPR042095">
    <property type="entry name" value="SUMF_sf"/>
</dbReference>
<dbReference type="STRING" id="398767.Glov_0228"/>
<dbReference type="PANTHER" id="PTHR23150">
    <property type="entry name" value="SULFATASE MODIFYING FACTOR 1, 2"/>
    <property type="match status" value="1"/>
</dbReference>
<feature type="signal peptide" evidence="1">
    <location>
        <begin position="1"/>
        <end position="23"/>
    </location>
</feature>
<evidence type="ECO:0000313" key="4">
    <source>
        <dbReference type="Proteomes" id="UP000002420"/>
    </source>
</evidence>
<dbReference type="HOGENOM" id="CLU_012431_2_1_7"/>
<dbReference type="EMBL" id="CP001089">
    <property type="protein sequence ID" value="ACD93959.1"/>
    <property type="molecule type" value="Genomic_DNA"/>
</dbReference>
<feature type="domain" description="Sulfatase-modifying factor enzyme-like" evidence="2">
    <location>
        <begin position="55"/>
        <end position="271"/>
    </location>
</feature>
<dbReference type="RefSeq" id="WP_012468317.1">
    <property type="nucleotide sequence ID" value="NC_010814.1"/>
</dbReference>
<gene>
    <name evidence="3" type="ordered locus">Glov_0228</name>
</gene>
<dbReference type="OrthoDB" id="9768004at2"/>
<dbReference type="PANTHER" id="PTHR23150:SF19">
    <property type="entry name" value="FORMYLGLYCINE-GENERATING ENZYME"/>
    <property type="match status" value="1"/>
</dbReference>
<accession>B3EAX5</accession>
<dbReference type="InterPro" id="IPR051043">
    <property type="entry name" value="Sulfatase_Mod_Factor_Kinase"/>
</dbReference>
<proteinExistence type="predicted"/>
<protein>
    <recommendedName>
        <fullName evidence="2">Sulfatase-modifying factor enzyme-like domain-containing protein</fullName>
    </recommendedName>
</protein>
<evidence type="ECO:0000259" key="2">
    <source>
        <dbReference type="Pfam" id="PF03781"/>
    </source>
</evidence>
<dbReference type="eggNOG" id="COG1262">
    <property type="taxonomic scope" value="Bacteria"/>
</dbReference>
<dbReference type="KEGG" id="glo:Glov_0228"/>
<dbReference type="SUPFAM" id="SSF56436">
    <property type="entry name" value="C-type lectin-like"/>
    <property type="match status" value="1"/>
</dbReference>
<dbReference type="InterPro" id="IPR016187">
    <property type="entry name" value="CTDL_fold"/>
</dbReference>
<dbReference type="InterPro" id="IPR005532">
    <property type="entry name" value="SUMF_dom"/>
</dbReference>
<dbReference type="Gene3D" id="3.90.1580.10">
    <property type="entry name" value="paralog of FGE (formylglycine-generating enzyme)"/>
    <property type="match status" value="1"/>
</dbReference>
<feature type="chain" id="PRO_5002786197" description="Sulfatase-modifying factor enzyme-like domain-containing protein" evidence="1">
    <location>
        <begin position="24"/>
        <end position="276"/>
    </location>
</feature>
<sequence length="276" mass="31079">MPRVSIPLAIIISILFSISTAFAADAPPVKLKLREPEKPTKENVKTVSDPTTGMQFVFVKGGCYQMGSVEIREAKPVHQVCLSDFYMGKYEVTQSQWEKVMGKNPSRFEQCGPDCPVENISWNDAQEFIKKLNTQSSKQYRLPTEAEWEYAARSGGKDEKWAGTNEEDTLSRYAWYGINSNKKTHKVGMKKPNSLGLYDMSGNVEEWCQDWYSESYYDESPKDNPSGPDNGELRVNRGSSWVHGNAFFAQASFRSSEIKPGKGNFSNGVRLLLPAQ</sequence>
<organism evidence="3 4">
    <name type="scientific">Trichlorobacter lovleyi (strain ATCC BAA-1151 / DSM 17278 / SZ)</name>
    <name type="common">Geobacter lovleyi</name>
    <dbReference type="NCBI Taxonomy" id="398767"/>
    <lineage>
        <taxon>Bacteria</taxon>
        <taxon>Pseudomonadati</taxon>
        <taxon>Thermodesulfobacteriota</taxon>
        <taxon>Desulfuromonadia</taxon>
        <taxon>Geobacterales</taxon>
        <taxon>Geobacteraceae</taxon>
        <taxon>Trichlorobacter</taxon>
    </lineage>
</organism>